<protein>
    <submittedName>
        <fullName evidence="1">Cyclic lactone autoinducer peptide</fullName>
    </submittedName>
</protein>
<dbReference type="Proteomes" id="UP001164733">
    <property type="component" value="Chromosome"/>
</dbReference>
<gene>
    <name evidence="1" type="ORF">LL038_18435</name>
</gene>
<proteinExistence type="predicted"/>
<evidence type="ECO:0000313" key="1">
    <source>
        <dbReference type="EMBL" id="WAG59589.1"/>
    </source>
</evidence>
<name>A0AA47I6M8_9CLOT</name>
<dbReference type="EMBL" id="CP086239">
    <property type="protein sequence ID" value="WAG59589.1"/>
    <property type="molecule type" value="Genomic_DNA"/>
</dbReference>
<accession>A0AA47I6M8</accession>
<dbReference type="AlphaFoldDB" id="A0AA47I6M8"/>
<reference evidence="1" key="1">
    <citation type="submission" date="2021-11" db="EMBL/GenBank/DDBJ databases">
        <title>Clostridia strains as spoilage organisms.</title>
        <authorList>
            <person name="Wambui J."/>
            <person name="Stevens M.J.A."/>
            <person name="Stephan R."/>
        </authorList>
    </citation>
    <scope>NUCLEOTIDE SEQUENCE</scope>
    <source>
        <strain evidence="1">CF009</strain>
    </source>
</reference>
<evidence type="ECO:0000313" key="2">
    <source>
        <dbReference type="Proteomes" id="UP001164733"/>
    </source>
</evidence>
<organism evidence="1 2">
    <name type="scientific">Clostridium estertheticum</name>
    <dbReference type="NCBI Taxonomy" id="238834"/>
    <lineage>
        <taxon>Bacteria</taxon>
        <taxon>Bacillati</taxon>
        <taxon>Bacillota</taxon>
        <taxon>Clostridia</taxon>
        <taxon>Eubacteriales</taxon>
        <taxon>Clostridiaceae</taxon>
        <taxon>Clostridium</taxon>
    </lineage>
</organism>
<dbReference type="NCBIfam" id="TIGR04223">
    <property type="entry name" value="quorum_AgrD"/>
    <property type="match status" value="1"/>
</dbReference>
<dbReference type="RefSeq" id="WP_216207071.1">
    <property type="nucleotide sequence ID" value="NZ_CP086239.1"/>
</dbReference>
<sequence length="58" mass="6602">MKNMKTSFFSNFEEKISKSIGSLAIKITDHSMGKCSAIAFYEPKFPIELLKEEANKNK</sequence>
<dbReference type="InterPro" id="IPR009229">
    <property type="entry name" value="AgrD"/>
</dbReference>